<feature type="region of interest" description="Disordered" evidence="1">
    <location>
        <begin position="181"/>
        <end position="203"/>
    </location>
</feature>
<dbReference type="OrthoDB" id="3692936at2"/>
<dbReference type="EMBL" id="POTY01000014">
    <property type="protein sequence ID" value="PZG22898.1"/>
    <property type="molecule type" value="Genomic_DNA"/>
</dbReference>
<feature type="compositionally biased region" description="Gly residues" evidence="1">
    <location>
        <begin position="194"/>
        <end position="203"/>
    </location>
</feature>
<organism evidence="2 3">
    <name type="scientific">Micromonospora craterilacus</name>
    <dbReference type="NCBI Taxonomy" id="1655439"/>
    <lineage>
        <taxon>Bacteria</taxon>
        <taxon>Bacillati</taxon>
        <taxon>Actinomycetota</taxon>
        <taxon>Actinomycetes</taxon>
        <taxon>Micromonosporales</taxon>
        <taxon>Micromonosporaceae</taxon>
        <taxon>Micromonospora</taxon>
    </lineage>
</organism>
<evidence type="ECO:0000313" key="3">
    <source>
        <dbReference type="Proteomes" id="UP000248924"/>
    </source>
</evidence>
<evidence type="ECO:0000256" key="1">
    <source>
        <dbReference type="SAM" id="MobiDB-lite"/>
    </source>
</evidence>
<dbReference type="Proteomes" id="UP000248924">
    <property type="component" value="Unassembled WGS sequence"/>
</dbReference>
<comment type="caution">
    <text evidence="2">The sequence shown here is derived from an EMBL/GenBank/DDBJ whole genome shotgun (WGS) entry which is preliminary data.</text>
</comment>
<proteinExistence type="predicted"/>
<dbReference type="RefSeq" id="WP_111212438.1">
    <property type="nucleotide sequence ID" value="NZ_POTY01000014.1"/>
</dbReference>
<dbReference type="AlphaFoldDB" id="A0A2W2FDX0"/>
<protein>
    <submittedName>
        <fullName evidence="2">Uncharacterized protein</fullName>
    </submittedName>
</protein>
<name>A0A2W2FDX0_9ACTN</name>
<keyword evidence="3" id="KW-1185">Reference proteome</keyword>
<accession>A0A2W2FDX0</accession>
<reference evidence="2 3" key="1">
    <citation type="submission" date="2018-01" db="EMBL/GenBank/DDBJ databases">
        <title>Draft genome sequence of Jishengella sp. NA12.</title>
        <authorList>
            <person name="Sahin N."/>
            <person name="Ay H."/>
            <person name="Saygin H."/>
        </authorList>
    </citation>
    <scope>NUCLEOTIDE SEQUENCE [LARGE SCALE GENOMIC DNA]</scope>
    <source>
        <strain evidence="2 3">NA12</strain>
    </source>
</reference>
<sequence length="203" mass="21835">MAVTIAALTMSAGCTTGVAPQPRDAYAEQTVSQEWALADGVVTDEEYQTAVDRFLACMVAEGYRTTQPVRSPIDGLTLLYDVEPAGDIEQFNEKQEACNLRELSRIEPGYVEAREQHMDERVRTATQECLQETQVPLTGEERTAADFAAAADGSVAKAMSCIVPSARKFYPDLPGRIVLRTPLQDASSATPDADGGGLSGTSR</sequence>
<gene>
    <name evidence="2" type="ORF">C1I95_04225</name>
</gene>
<evidence type="ECO:0000313" key="2">
    <source>
        <dbReference type="EMBL" id="PZG22898.1"/>
    </source>
</evidence>